<evidence type="ECO:0000313" key="1">
    <source>
        <dbReference type="EMBL" id="CCA60294.1"/>
    </source>
</evidence>
<gene>
    <name evidence="1" type="ordered locus">SVEN_7008</name>
</gene>
<name>F2RKD8_STRVP</name>
<dbReference type="Proteomes" id="UP000006854">
    <property type="component" value="Chromosome"/>
</dbReference>
<protein>
    <submittedName>
        <fullName evidence="1">Uncharacterized protein</fullName>
    </submittedName>
</protein>
<dbReference type="KEGG" id="sve:SVEN_7008"/>
<dbReference type="STRING" id="953739.SVEN_7008"/>
<organism evidence="1 2">
    <name type="scientific">Streptomyces venezuelae (strain ATCC 10712 / CBS 650.69 / DSM 40230 / JCM 4526 / NBRC 13096 / PD 04745)</name>
    <dbReference type="NCBI Taxonomy" id="953739"/>
    <lineage>
        <taxon>Bacteria</taxon>
        <taxon>Bacillati</taxon>
        <taxon>Actinomycetota</taxon>
        <taxon>Actinomycetes</taxon>
        <taxon>Kitasatosporales</taxon>
        <taxon>Streptomycetaceae</taxon>
        <taxon>Streptomyces</taxon>
    </lineage>
</organism>
<dbReference type="AlphaFoldDB" id="F2RKD8"/>
<reference evidence="1 2" key="1">
    <citation type="journal article" date="2011" name="BMC Genomics">
        <title>Genome-wide analysis of the role of GlnR in Streptomyces venezuelae provides new insights into global nitrogen regulation in actinomycetes.</title>
        <authorList>
            <person name="Pullan S.T."/>
            <person name="Bibb M.J."/>
            <person name="Merrick M."/>
        </authorList>
    </citation>
    <scope>NUCLEOTIDE SEQUENCE [LARGE SCALE GENOMIC DNA]</scope>
    <source>
        <strain evidence="2">ATCC 10712 / CBS 650.69 / DSM 40230 / JCM 4526 / NBRC 13096 / PD 04745</strain>
    </source>
</reference>
<evidence type="ECO:0000313" key="2">
    <source>
        <dbReference type="Proteomes" id="UP000006854"/>
    </source>
</evidence>
<dbReference type="HOGENOM" id="CLU_1805160_0_0_11"/>
<dbReference type="EMBL" id="FR845719">
    <property type="protein sequence ID" value="CCA60294.1"/>
    <property type="molecule type" value="Genomic_DNA"/>
</dbReference>
<sequence length="143" mass="16047">MESRGCAAQEVTPMSVEAIRCRITYEGQDFWLASQERVEMTLPSSDELGEGEYSGFWYETRDTDDQVLYRQVIGTPIRYDYEVSDVDTDGFVRVPADVVAGDFAVLVPADLNARFLVLNSSPLATESEAEAATELVRFDLWSE</sequence>
<proteinExistence type="predicted"/>
<dbReference type="PATRIC" id="fig|953739.5.peg.2225"/>
<keyword evidence="2" id="KW-1185">Reference proteome</keyword>
<accession>F2RKD8</accession>